<name>A0A6G0TA11_APHGL</name>
<dbReference type="Proteomes" id="UP000475862">
    <property type="component" value="Unassembled WGS sequence"/>
</dbReference>
<dbReference type="EMBL" id="VYZN01000052">
    <property type="protein sequence ID" value="KAE9527571.1"/>
    <property type="molecule type" value="Genomic_DNA"/>
</dbReference>
<evidence type="ECO:0000313" key="2">
    <source>
        <dbReference type="Proteomes" id="UP000475862"/>
    </source>
</evidence>
<sequence length="241" mass="28133">MQALIRTTQSVPEKNSRLFNHESNMKNKYNLKEQNIQLAHHNITICTQHTIYSIHLERLIFNSVDYFKKLNLLVLNPVAVVNKYITTLCQYDLKKVGKWVPLCCTLGGGVDLGLGYHCIRKTILNGDDLSLFEAKLMENLALNFLTLDINTNNFMNFELQMLIKKDCTYHMRNFVKNLQLSINSSKTTIKKTHKEPCIKFSKLFGHPKIFYRHFKNNFSKKSKISVIPLTLTFSENFKYFQ</sequence>
<accession>A0A6G0TA11</accession>
<dbReference type="AlphaFoldDB" id="A0A6G0TA11"/>
<proteinExistence type="predicted"/>
<evidence type="ECO:0000313" key="1">
    <source>
        <dbReference type="EMBL" id="KAE9527571.1"/>
    </source>
</evidence>
<protein>
    <submittedName>
        <fullName evidence="1">Uncharacterized protein</fullName>
    </submittedName>
</protein>
<organism evidence="1 2">
    <name type="scientific">Aphis glycines</name>
    <name type="common">Soybean aphid</name>
    <dbReference type="NCBI Taxonomy" id="307491"/>
    <lineage>
        <taxon>Eukaryota</taxon>
        <taxon>Metazoa</taxon>
        <taxon>Ecdysozoa</taxon>
        <taxon>Arthropoda</taxon>
        <taxon>Hexapoda</taxon>
        <taxon>Insecta</taxon>
        <taxon>Pterygota</taxon>
        <taxon>Neoptera</taxon>
        <taxon>Paraneoptera</taxon>
        <taxon>Hemiptera</taxon>
        <taxon>Sternorrhyncha</taxon>
        <taxon>Aphidomorpha</taxon>
        <taxon>Aphidoidea</taxon>
        <taxon>Aphididae</taxon>
        <taxon>Aphidini</taxon>
        <taxon>Aphis</taxon>
        <taxon>Aphis</taxon>
    </lineage>
</organism>
<keyword evidence="2" id="KW-1185">Reference proteome</keyword>
<reference evidence="1 2" key="1">
    <citation type="submission" date="2019-08" db="EMBL/GenBank/DDBJ databases">
        <title>The genome of the soybean aphid Biotype 1, its phylome, world population structure and adaptation to the North American continent.</title>
        <authorList>
            <person name="Giordano R."/>
            <person name="Donthu R.K."/>
            <person name="Hernandez A.G."/>
            <person name="Wright C.L."/>
            <person name="Zimin A.V."/>
        </authorList>
    </citation>
    <scope>NUCLEOTIDE SEQUENCE [LARGE SCALE GENOMIC DNA]</scope>
    <source>
        <tissue evidence="1">Whole aphids</tissue>
    </source>
</reference>
<comment type="caution">
    <text evidence="1">The sequence shown here is derived from an EMBL/GenBank/DDBJ whole genome shotgun (WGS) entry which is preliminary data.</text>
</comment>
<gene>
    <name evidence="1" type="ORF">AGLY_012851</name>
</gene>